<proteinExistence type="predicted"/>
<organism evidence="8 9">
    <name type="scientific">Brassicogethes aeneus</name>
    <name type="common">Rape pollen beetle</name>
    <name type="synonym">Meligethes aeneus</name>
    <dbReference type="NCBI Taxonomy" id="1431903"/>
    <lineage>
        <taxon>Eukaryota</taxon>
        <taxon>Metazoa</taxon>
        <taxon>Ecdysozoa</taxon>
        <taxon>Arthropoda</taxon>
        <taxon>Hexapoda</taxon>
        <taxon>Insecta</taxon>
        <taxon>Pterygota</taxon>
        <taxon>Neoptera</taxon>
        <taxon>Endopterygota</taxon>
        <taxon>Coleoptera</taxon>
        <taxon>Polyphaga</taxon>
        <taxon>Cucujiformia</taxon>
        <taxon>Nitidulidae</taxon>
        <taxon>Meligethinae</taxon>
        <taxon>Brassicogethes</taxon>
    </lineage>
</organism>
<dbReference type="PANTHER" id="PTHR46621:SF1">
    <property type="entry name" value="SNRNA-ACTIVATING PROTEIN COMPLEX SUBUNIT 4"/>
    <property type="match status" value="1"/>
</dbReference>
<keyword evidence="5" id="KW-0539">Nucleus</keyword>
<keyword evidence="4" id="KW-0804">Transcription</keyword>
<dbReference type="GO" id="GO:0001006">
    <property type="term" value="F:RNA polymerase III type 3 promoter sequence-specific DNA binding"/>
    <property type="evidence" value="ECO:0007669"/>
    <property type="project" value="TreeGrafter"/>
</dbReference>
<dbReference type="GO" id="GO:0019185">
    <property type="term" value="C:snRNA-activating protein complex"/>
    <property type="evidence" value="ECO:0007669"/>
    <property type="project" value="TreeGrafter"/>
</dbReference>
<keyword evidence="3" id="KW-0238">DNA-binding</keyword>
<dbReference type="GO" id="GO:0042796">
    <property type="term" value="P:snRNA transcription by RNA polymerase III"/>
    <property type="evidence" value="ECO:0007669"/>
    <property type="project" value="TreeGrafter"/>
</dbReference>
<keyword evidence="2" id="KW-0805">Transcription regulation</keyword>
<feature type="domain" description="HTH myb-type" evidence="7">
    <location>
        <begin position="452"/>
        <end position="502"/>
    </location>
</feature>
<dbReference type="SMART" id="SM00717">
    <property type="entry name" value="SANT"/>
    <property type="match status" value="5"/>
</dbReference>
<dbReference type="Gene3D" id="1.10.10.60">
    <property type="entry name" value="Homeodomain-like"/>
    <property type="match status" value="3"/>
</dbReference>
<evidence type="ECO:0000259" key="6">
    <source>
        <dbReference type="PROSITE" id="PS50090"/>
    </source>
</evidence>
<comment type="subcellular location">
    <subcellularLocation>
        <location evidence="1">Nucleus</location>
    </subcellularLocation>
</comment>
<evidence type="ECO:0000256" key="3">
    <source>
        <dbReference type="ARBA" id="ARBA00023125"/>
    </source>
</evidence>
<evidence type="ECO:0000259" key="7">
    <source>
        <dbReference type="PROSITE" id="PS51294"/>
    </source>
</evidence>
<accession>A0A9P0FAH7</accession>
<dbReference type="CDD" id="cd00167">
    <property type="entry name" value="SANT"/>
    <property type="match status" value="2"/>
</dbReference>
<evidence type="ECO:0000313" key="8">
    <source>
        <dbReference type="EMBL" id="CAH0546013.1"/>
    </source>
</evidence>
<sequence>MDDEEDVRKLSEFLRNKSKGKKSNLEFERLINSDEDEDEEEESTMDVSMEEIIDDTDKFTIDIDVTKINHQIPPNASLQAEEKIVIENCVDPQLKNLLILNRQKNIQLILFYKKVKDLLFECKLNIEDKLREIQVVEQGIRKANSKKLWRISAPYFKDKDNYPAPPNSDTIRKNRNSELSVYDVYASSKWSQMECEKLVKSVKLNYSLTMQKEVLKELRALEAVEVEGDEGNLRELEFKAKYKAIKDVDDMCPPLYSNEFVDWERISSFFLHGNHTSNECRAFWHIHLHPQINKDNWTMEENMKIVKLVKTYNNQNWDQMALELDTRRSGFSVCLHYMSKLQTKFKKEKFSQKEDAKLLKLVEKYKVGKTIPWSKIRQHFADRKREQLYHRYTYFLNKRVKKTRFEPEEDVLLLILVNKFGRSFTRCAESFPERSASQLKARYNGNLQAKIRKGCFTKDEDMVIMDWVKEHGTKSWGGLVNTVQRARAQIRQRYLVLQKFFQDNPDGSYDDIIRRNHTHWVGEDTSYDQTRYIADMFKDKNIPTLAEIKIIMDAQYTKTRIQQLPTKKTYTHKTSVDAQLVEFFSNSQNNKTTWKAFFSPSISVVTENVEEMLSVLGAKLKIPKKLEEGTNLDALDVQVLRSLRDSKTQQKVGRLLPPNLNSIMGLTSLLLKHKSYQSLGERIFDRLGPQFNSHQENFRYAVEKMPGPLRDKIVHERNLFYSRFTTIFKWPSILSLAEPSRDLLYNKPGEKRRTYARAKPGENKNKRVKLSSEISSMVFDEKDTLVIPLDKLQSFSEACSKQNVKVIVLHKKQNQNNVKIADVKPEEPSCSQSSIQNAVESVDDDFVDLQKLQGFLKKEKIKFEEVDEDI</sequence>
<evidence type="ECO:0000256" key="2">
    <source>
        <dbReference type="ARBA" id="ARBA00023015"/>
    </source>
</evidence>
<dbReference type="Proteomes" id="UP001154078">
    <property type="component" value="Chromosome 1"/>
</dbReference>
<dbReference type="GO" id="GO:0005634">
    <property type="term" value="C:nucleus"/>
    <property type="evidence" value="ECO:0007669"/>
    <property type="project" value="UniProtKB-SubCell"/>
</dbReference>
<dbReference type="EMBL" id="OV121132">
    <property type="protein sequence ID" value="CAH0546013.1"/>
    <property type="molecule type" value="Genomic_DNA"/>
</dbReference>
<evidence type="ECO:0000256" key="4">
    <source>
        <dbReference type="ARBA" id="ARBA00023163"/>
    </source>
</evidence>
<feature type="domain" description="Myb-like" evidence="6">
    <location>
        <begin position="448"/>
        <end position="498"/>
    </location>
</feature>
<feature type="domain" description="HTH myb-type" evidence="7">
    <location>
        <begin position="346"/>
        <end position="383"/>
    </location>
</feature>
<dbReference type="InterPro" id="IPR017930">
    <property type="entry name" value="Myb_dom"/>
</dbReference>
<dbReference type="PROSITE" id="PS51294">
    <property type="entry name" value="HTH_MYB"/>
    <property type="match status" value="3"/>
</dbReference>
<dbReference type="InterPro" id="IPR009057">
    <property type="entry name" value="Homeodomain-like_sf"/>
</dbReference>
<feature type="domain" description="Myb-like" evidence="6">
    <location>
        <begin position="289"/>
        <end position="341"/>
    </location>
</feature>
<name>A0A9P0FAH7_BRAAE</name>
<dbReference type="AlphaFoldDB" id="A0A9P0FAH7"/>
<reference evidence="8" key="1">
    <citation type="submission" date="2021-12" db="EMBL/GenBank/DDBJ databases">
        <authorList>
            <person name="King R."/>
        </authorList>
    </citation>
    <scope>NUCLEOTIDE SEQUENCE</scope>
</reference>
<dbReference type="GO" id="GO:0000978">
    <property type="term" value="F:RNA polymerase II cis-regulatory region sequence-specific DNA binding"/>
    <property type="evidence" value="ECO:0007669"/>
    <property type="project" value="TreeGrafter"/>
</dbReference>
<dbReference type="InterPro" id="IPR051575">
    <property type="entry name" value="Myb-like_DNA-bd"/>
</dbReference>
<keyword evidence="9" id="KW-1185">Reference proteome</keyword>
<dbReference type="OrthoDB" id="2143914at2759"/>
<dbReference type="PANTHER" id="PTHR46621">
    <property type="entry name" value="SNRNA-ACTIVATING PROTEIN COMPLEX SUBUNIT 4"/>
    <property type="match status" value="1"/>
</dbReference>
<evidence type="ECO:0008006" key="10">
    <source>
        <dbReference type="Google" id="ProtNLM"/>
    </source>
</evidence>
<gene>
    <name evidence="8" type="ORF">MELIAE_LOCUS272</name>
</gene>
<dbReference type="PROSITE" id="PS50090">
    <property type="entry name" value="MYB_LIKE"/>
    <property type="match status" value="3"/>
</dbReference>
<dbReference type="InterPro" id="IPR001005">
    <property type="entry name" value="SANT/Myb"/>
</dbReference>
<dbReference type="GO" id="GO:0042795">
    <property type="term" value="P:snRNA transcription by RNA polymerase II"/>
    <property type="evidence" value="ECO:0007669"/>
    <property type="project" value="TreeGrafter"/>
</dbReference>
<feature type="domain" description="HTH myb-type" evidence="7">
    <location>
        <begin position="397"/>
        <end position="451"/>
    </location>
</feature>
<dbReference type="Pfam" id="PF13921">
    <property type="entry name" value="Myb_DNA-bind_6"/>
    <property type="match status" value="2"/>
</dbReference>
<evidence type="ECO:0000313" key="9">
    <source>
        <dbReference type="Proteomes" id="UP001154078"/>
    </source>
</evidence>
<dbReference type="SUPFAM" id="SSF46689">
    <property type="entry name" value="Homeodomain-like"/>
    <property type="match status" value="3"/>
</dbReference>
<protein>
    <recommendedName>
        <fullName evidence="10">snRNA-activating protein complex subunit 4</fullName>
    </recommendedName>
</protein>
<evidence type="ECO:0000256" key="1">
    <source>
        <dbReference type="ARBA" id="ARBA00004123"/>
    </source>
</evidence>
<feature type="domain" description="Myb-like" evidence="6">
    <location>
        <begin position="342"/>
        <end position="396"/>
    </location>
</feature>
<evidence type="ECO:0000256" key="5">
    <source>
        <dbReference type="ARBA" id="ARBA00023242"/>
    </source>
</evidence>